<evidence type="ECO:0000313" key="2">
    <source>
        <dbReference type="RefSeq" id="XP_075086376.1"/>
    </source>
</evidence>
<protein>
    <submittedName>
        <fullName evidence="2">Mitochondrial protein AtMg00860</fullName>
    </submittedName>
</protein>
<dbReference type="Proteomes" id="UP000790787">
    <property type="component" value="Chromosome 14"/>
</dbReference>
<reference evidence="1" key="1">
    <citation type="journal article" date="2014" name="Nat. Commun.">
        <title>The tobacco genome sequence and its comparison with those of tomato and potato.</title>
        <authorList>
            <person name="Sierro N."/>
            <person name="Battey J.N."/>
            <person name="Ouadi S."/>
            <person name="Bakaher N."/>
            <person name="Bovet L."/>
            <person name="Willig A."/>
            <person name="Goepfert S."/>
            <person name="Peitsch M.C."/>
            <person name="Ivanov N.V."/>
        </authorList>
    </citation>
    <scope>NUCLEOTIDE SEQUENCE [LARGE SCALE GENOMIC DNA]</scope>
</reference>
<gene>
    <name evidence="2" type="primary">LOC142169073</name>
</gene>
<organism evidence="1 2">
    <name type="scientific">Nicotiana tabacum</name>
    <name type="common">Common tobacco</name>
    <dbReference type="NCBI Taxonomy" id="4097"/>
    <lineage>
        <taxon>Eukaryota</taxon>
        <taxon>Viridiplantae</taxon>
        <taxon>Streptophyta</taxon>
        <taxon>Embryophyta</taxon>
        <taxon>Tracheophyta</taxon>
        <taxon>Spermatophyta</taxon>
        <taxon>Magnoliopsida</taxon>
        <taxon>eudicotyledons</taxon>
        <taxon>Gunneridae</taxon>
        <taxon>Pentapetalae</taxon>
        <taxon>asterids</taxon>
        <taxon>lamiids</taxon>
        <taxon>Solanales</taxon>
        <taxon>Solanaceae</taxon>
        <taxon>Nicotianoideae</taxon>
        <taxon>Nicotianeae</taxon>
        <taxon>Nicotiana</taxon>
    </lineage>
</organism>
<accession>A0AC58SN16</accession>
<name>A0AC58SN16_TOBAC</name>
<reference evidence="2" key="2">
    <citation type="submission" date="2025-08" db="UniProtKB">
        <authorList>
            <consortium name="RefSeq"/>
        </authorList>
    </citation>
    <scope>IDENTIFICATION</scope>
    <source>
        <tissue evidence="2">Leaf</tissue>
    </source>
</reference>
<sequence length="130" mass="14811">MSAHVEYVKAVFELMQQYQLYAKMAKCDFGVPKVEYLGHFISAAGVSTDPKNIVAVQSLPEYYRRFIKGFGAICRPLHDQLNKEGFSWTEKCTEAFNKVKQALVSAPVLATLTIQSHLLWRLMLVGRELR</sequence>
<evidence type="ECO:0000313" key="1">
    <source>
        <dbReference type="Proteomes" id="UP000790787"/>
    </source>
</evidence>
<keyword evidence="1" id="KW-1185">Reference proteome</keyword>
<dbReference type="RefSeq" id="XP_075086376.1">
    <property type="nucleotide sequence ID" value="XM_075230275.1"/>
</dbReference>
<proteinExistence type="predicted"/>